<accession>A0A347U7S2</accession>
<keyword evidence="5" id="KW-0597">Phosphoprotein</keyword>
<dbReference type="SUPFAM" id="SSF81653">
    <property type="entry name" value="Calcium ATPase, transduction domain A"/>
    <property type="match status" value="1"/>
</dbReference>
<sequence length="726" mass="79698">MSKEIIKINISGMTCVNCSNGIEKAVNKLDGLLSSKVSFASNEGEFEIENKLLDKESLFNKIRKLGYGVEENLEALEKSKLIAYNKLKYNFFISISLTIIILYFMLFPLQNLLNNQYIMFSLATVIQFYSGRRFYTLAYKAVSNKNYDMNVLVALGTSAAYFYSVFVVFSPSLFPENLRFLYFDGAAVIISFILLGRLLEERSKAKATDFLKKLMDLAPLNATLISEDGSFKTILATQLKIGDKVLIKTGEKISTDAVIVKGSADIDTSMITGEYMPIYKTIGDEVISGTLNTNGIIEVVVLRESKDTTLSKIVALLSTAQSKKLPISRFADDVANIFVPIVIAISILTFLAWYFIVGDALNAILASISVLIISCPCALGLATPIAIVSSVGKAAQEGILIRNPEILEIIKDIKYAVFDKTGTLTSGIISVKDAIYEEKYLDILASLETKSEHPISKAIVDFAKNKNIPLNIELEDIKLVPGLGISAIYEKKMVLIGSLSFLKNNGIKLDTKYLDFYNNSLKDGAGVILASIEKECIAVFALEDSIKNGAKELIADLKAKNIIPILLTGDNEITANYVAKKLDIDKVYSQVLPDEKYKVIIELQKDAKVMFVGDGINDSPSIKQADIGITLNSGSDITKDAGDIILINNELKAVLKSINLSIESMKIIKQNLFWAFIYNIGGIPLAAGVFYPIIGVMLTPMYAGIAMSFSSVTVVLNSLRLKLKKI</sequence>
<proteinExistence type="inferred from homology"/>
<dbReference type="CDD" id="cd02094">
    <property type="entry name" value="P-type_ATPase_Cu-like"/>
    <property type="match status" value="1"/>
</dbReference>
<evidence type="ECO:0000313" key="20">
    <source>
        <dbReference type="EMBL" id="AXX94900.1"/>
    </source>
</evidence>
<dbReference type="OrthoDB" id="2490525at2"/>
<dbReference type="Gene3D" id="3.30.70.100">
    <property type="match status" value="1"/>
</dbReference>
<evidence type="ECO:0000256" key="17">
    <source>
        <dbReference type="ARBA" id="ARBA00047424"/>
    </source>
</evidence>
<dbReference type="Pfam" id="PF00122">
    <property type="entry name" value="E1-E2_ATPase"/>
    <property type="match status" value="1"/>
</dbReference>
<keyword evidence="9 18" id="KW-0067">ATP-binding</keyword>
<feature type="transmembrane region" description="Helical" evidence="18">
    <location>
        <begin position="151"/>
        <end position="174"/>
    </location>
</feature>
<dbReference type="InterPro" id="IPR044492">
    <property type="entry name" value="P_typ_ATPase_HD_dom"/>
</dbReference>
<dbReference type="PROSITE" id="PS50846">
    <property type="entry name" value="HMA_2"/>
    <property type="match status" value="1"/>
</dbReference>
<dbReference type="Gene3D" id="3.40.50.1000">
    <property type="entry name" value="HAD superfamily/HAD-like"/>
    <property type="match status" value="1"/>
</dbReference>
<dbReference type="SUPFAM" id="SSF55008">
    <property type="entry name" value="HMA, heavy metal-associated domain"/>
    <property type="match status" value="1"/>
</dbReference>
<keyword evidence="8 18" id="KW-0547">Nucleotide-binding</keyword>
<dbReference type="EMBL" id="NXIG01000020">
    <property type="protein sequence ID" value="RXI28722.1"/>
    <property type="molecule type" value="Genomic_DNA"/>
</dbReference>
<feature type="transmembrane region" description="Helical" evidence="18">
    <location>
        <begin position="180"/>
        <end position="199"/>
    </location>
</feature>
<evidence type="ECO:0000313" key="21">
    <source>
        <dbReference type="EMBL" id="RXI28722.1"/>
    </source>
</evidence>
<keyword evidence="13 18" id="KW-0472">Membrane</keyword>
<evidence type="ECO:0000256" key="1">
    <source>
        <dbReference type="ARBA" id="ARBA00004127"/>
    </source>
</evidence>
<dbReference type="SUPFAM" id="SSF81665">
    <property type="entry name" value="Calcium ATPase, transmembrane domain M"/>
    <property type="match status" value="1"/>
</dbReference>
<dbReference type="Proteomes" id="UP000290588">
    <property type="component" value="Unassembled WGS sequence"/>
</dbReference>
<evidence type="ECO:0000256" key="18">
    <source>
        <dbReference type="RuleBase" id="RU362081"/>
    </source>
</evidence>
<organism evidence="21 23">
    <name type="scientific">Arcobacter ellisii</name>
    <dbReference type="NCBI Taxonomy" id="913109"/>
    <lineage>
        <taxon>Bacteria</taxon>
        <taxon>Pseudomonadati</taxon>
        <taxon>Campylobacterota</taxon>
        <taxon>Epsilonproteobacteria</taxon>
        <taxon>Campylobacterales</taxon>
        <taxon>Arcobacteraceae</taxon>
        <taxon>Arcobacter</taxon>
    </lineage>
</organism>
<dbReference type="AlphaFoldDB" id="A0A347U7S2"/>
<dbReference type="PROSITE" id="PS01047">
    <property type="entry name" value="HMA_1"/>
    <property type="match status" value="1"/>
</dbReference>
<dbReference type="GO" id="GO:0055070">
    <property type="term" value="P:copper ion homeostasis"/>
    <property type="evidence" value="ECO:0007669"/>
    <property type="project" value="TreeGrafter"/>
</dbReference>
<reference evidence="20 22" key="2">
    <citation type="submission" date="2018-08" db="EMBL/GenBank/DDBJ databases">
        <title>Complete genome of the Arcobacter ellisii type strain LMG 26155.</title>
        <authorList>
            <person name="Miller W.G."/>
            <person name="Yee E."/>
            <person name="Bono J.L."/>
        </authorList>
    </citation>
    <scope>NUCLEOTIDE SEQUENCE [LARGE SCALE GENOMIC DNA]</scope>
    <source>
        <strain evidence="20 22">LMG 26155</strain>
    </source>
</reference>
<comment type="function">
    <text evidence="14">Probably involved in copper export.</text>
</comment>
<evidence type="ECO:0000313" key="22">
    <source>
        <dbReference type="Proteomes" id="UP000262582"/>
    </source>
</evidence>
<evidence type="ECO:0000259" key="19">
    <source>
        <dbReference type="PROSITE" id="PS50846"/>
    </source>
</evidence>
<dbReference type="SFLD" id="SFLDF00027">
    <property type="entry name" value="p-type_atpase"/>
    <property type="match status" value="1"/>
</dbReference>
<comment type="subcellular location">
    <subcellularLocation>
        <location evidence="2 18">Cell membrane</location>
    </subcellularLocation>
    <subcellularLocation>
        <location evidence="1">Endomembrane system</location>
        <topology evidence="1">Multi-pass membrane protein</topology>
    </subcellularLocation>
</comment>
<dbReference type="NCBIfam" id="TIGR01525">
    <property type="entry name" value="ATPase-IB_hvy"/>
    <property type="match status" value="1"/>
</dbReference>
<dbReference type="PRINTS" id="PR00119">
    <property type="entry name" value="CATATPASE"/>
</dbReference>
<dbReference type="KEGG" id="aell:AELL_1233"/>
<dbReference type="GO" id="GO:0043682">
    <property type="term" value="F:P-type divalent copper transporter activity"/>
    <property type="evidence" value="ECO:0007669"/>
    <property type="project" value="UniProtKB-EC"/>
</dbReference>
<dbReference type="InterPro" id="IPR001757">
    <property type="entry name" value="P_typ_ATPase"/>
</dbReference>
<keyword evidence="7 18" id="KW-0479">Metal-binding</keyword>
<keyword evidence="12" id="KW-0406">Ion transport</keyword>
<dbReference type="PROSITE" id="PS00154">
    <property type="entry name" value="ATPASE_E1_E2"/>
    <property type="match status" value="1"/>
</dbReference>
<evidence type="ECO:0000256" key="13">
    <source>
        <dbReference type="ARBA" id="ARBA00023136"/>
    </source>
</evidence>
<dbReference type="EC" id="7.2.2.9" evidence="15"/>
<evidence type="ECO:0000256" key="9">
    <source>
        <dbReference type="ARBA" id="ARBA00022840"/>
    </source>
</evidence>
<dbReference type="RefSeq" id="WP_118917106.1">
    <property type="nucleotide sequence ID" value="NZ_CP032097.1"/>
</dbReference>
<dbReference type="NCBIfam" id="TIGR01494">
    <property type="entry name" value="ATPase_P-type"/>
    <property type="match status" value="1"/>
</dbReference>
<dbReference type="EMBL" id="CP032097">
    <property type="protein sequence ID" value="AXX94900.1"/>
    <property type="molecule type" value="Genomic_DNA"/>
</dbReference>
<evidence type="ECO:0000256" key="5">
    <source>
        <dbReference type="ARBA" id="ARBA00022553"/>
    </source>
</evidence>
<feature type="transmembrane region" description="Helical" evidence="18">
    <location>
        <begin position="334"/>
        <end position="357"/>
    </location>
</feature>
<reference evidence="21 23" key="1">
    <citation type="submission" date="2017-09" db="EMBL/GenBank/DDBJ databases">
        <title>Genomics of the genus Arcobacter.</title>
        <authorList>
            <person name="Perez-Cataluna A."/>
            <person name="Figueras M.J."/>
            <person name="Salas-Masso N."/>
        </authorList>
    </citation>
    <scope>NUCLEOTIDE SEQUENCE [LARGE SCALE GENOMIC DNA]</scope>
    <source>
        <strain evidence="21 23">CECT 7837</strain>
    </source>
</reference>
<dbReference type="Pfam" id="PF00702">
    <property type="entry name" value="Hydrolase"/>
    <property type="match status" value="1"/>
</dbReference>
<evidence type="ECO:0000256" key="4">
    <source>
        <dbReference type="ARBA" id="ARBA00022448"/>
    </source>
</evidence>
<evidence type="ECO:0000313" key="23">
    <source>
        <dbReference type="Proteomes" id="UP000290588"/>
    </source>
</evidence>
<dbReference type="InterPro" id="IPR023299">
    <property type="entry name" value="ATPase_P-typ_cyto_dom_N"/>
</dbReference>
<dbReference type="InterPro" id="IPR023214">
    <property type="entry name" value="HAD_sf"/>
</dbReference>
<comment type="similarity">
    <text evidence="3 18">Belongs to the cation transport ATPase (P-type) (TC 3.A.3) family. Type IB subfamily.</text>
</comment>
<evidence type="ECO:0000256" key="3">
    <source>
        <dbReference type="ARBA" id="ARBA00006024"/>
    </source>
</evidence>
<dbReference type="PRINTS" id="PR00943">
    <property type="entry name" value="CUATPASE"/>
</dbReference>
<protein>
    <recommendedName>
        <fullName evidence="16">Copper-transporting ATPase</fullName>
        <ecNumber evidence="15">7.2.2.9</ecNumber>
    </recommendedName>
</protein>
<evidence type="ECO:0000256" key="2">
    <source>
        <dbReference type="ARBA" id="ARBA00004236"/>
    </source>
</evidence>
<dbReference type="InterPro" id="IPR059000">
    <property type="entry name" value="ATPase_P-type_domA"/>
</dbReference>
<keyword evidence="4" id="KW-0813">Transport</keyword>
<dbReference type="SUPFAM" id="SSF56784">
    <property type="entry name" value="HAD-like"/>
    <property type="match status" value="1"/>
</dbReference>
<dbReference type="GO" id="GO:0005524">
    <property type="term" value="F:ATP binding"/>
    <property type="evidence" value="ECO:0007669"/>
    <property type="project" value="UniProtKB-UniRule"/>
</dbReference>
<feature type="domain" description="HMA" evidence="19">
    <location>
        <begin position="4"/>
        <end position="70"/>
    </location>
</feature>
<dbReference type="InterPro" id="IPR008250">
    <property type="entry name" value="ATPase_P-typ_transduc_dom_A_sf"/>
</dbReference>
<dbReference type="Proteomes" id="UP000262582">
    <property type="component" value="Chromosome"/>
</dbReference>
<feature type="transmembrane region" description="Helical" evidence="18">
    <location>
        <begin position="87"/>
        <end position="106"/>
    </location>
</feature>
<evidence type="ECO:0000256" key="15">
    <source>
        <dbReference type="ARBA" id="ARBA00038904"/>
    </source>
</evidence>
<dbReference type="InterPro" id="IPR036412">
    <property type="entry name" value="HAD-like_sf"/>
</dbReference>
<dbReference type="GO" id="GO:0005507">
    <property type="term" value="F:copper ion binding"/>
    <property type="evidence" value="ECO:0007669"/>
    <property type="project" value="TreeGrafter"/>
</dbReference>
<keyword evidence="18" id="KW-1003">Cell membrane</keyword>
<dbReference type="PANTHER" id="PTHR43520:SF8">
    <property type="entry name" value="P-TYPE CU(+) TRANSPORTER"/>
    <property type="match status" value="1"/>
</dbReference>
<dbReference type="InterPro" id="IPR017969">
    <property type="entry name" value="Heavy-metal-associated_CS"/>
</dbReference>
<comment type="catalytic activity">
    <reaction evidence="17">
        <text>Cu(2+)(in) + ATP + H2O = Cu(2+)(out) + ADP + phosphate + H(+)</text>
        <dbReference type="Rhea" id="RHEA:10376"/>
        <dbReference type="ChEBI" id="CHEBI:15377"/>
        <dbReference type="ChEBI" id="CHEBI:15378"/>
        <dbReference type="ChEBI" id="CHEBI:29036"/>
        <dbReference type="ChEBI" id="CHEBI:30616"/>
        <dbReference type="ChEBI" id="CHEBI:43474"/>
        <dbReference type="ChEBI" id="CHEBI:456216"/>
        <dbReference type="EC" id="7.2.2.9"/>
    </reaction>
</comment>
<evidence type="ECO:0000256" key="10">
    <source>
        <dbReference type="ARBA" id="ARBA00022967"/>
    </source>
</evidence>
<dbReference type="Gene3D" id="2.70.150.10">
    <property type="entry name" value="Calcium-transporting ATPase, cytoplasmic transduction domain A"/>
    <property type="match status" value="1"/>
</dbReference>
<keyword evidence="6 18" id="KW-0812">Transmembrane</keyword>
<dbReference type="Pfam" id="PF00403">
    <property type="entry name" value="HMA"/>
    <property type="match status" value="1"/>
</dbReference>
<evidence type="ECO:0000256" key="14">
    <source>
        <dbReference type="ARBA" id="ARBA00037143"/>
    </source>
</evidence>
<dbReference type="InterPro" id="IPR006121">
    <property type="entry name" value="HMA_dom"/>
</dbReference>
<evidence type="ECO:0000256" key="8">
    <source>
        <dbReference type="ARBA" id="ARBA00022741"/>
    </source>
</evidence>
<dbReference type="NCBIfam" id="TIGR01511">
    <property type="entry name" value="ATPase-IB1_Cu"/>
    <property type="match status" value="1"/>
</dbReference>
<dbReference type="SFLD" id="SFLDG00002">
    <property type="entry name" value="C1.7:_P-type_atpase_like"/>
    <property type="match status" value="1"/>
</dbReference>
<dbReference type="InterPro" id="IPR027256">
    <property type="entry name" value="P-typ_ATPase_IB"/>
</dbReference>
<dbReference type="FunFam" id="2.70.150.10:FF:000002">
    <property type="entry name" value="Copper-transporting ATPase 1, putative"/>
    <property type="match status" value="1"/>
</dbReference>
<name>A0A347U7S2_9BACT</name>
<dbReference type="InterPro" id="IPR023298">
    <property type="entry name" value="ATPase_P-typ_TM_dom_sf"/>
</dbReference>
<dbReference type="InterPro" id="IPR036163">
    <property type="entry name" value="HMA_dom_sf"/>
</dbReference>
<evidence type="ECO:0000256" key="7">
    <source>
        <dbReference type="ARBA" id="ARBA00022723"/>
    </source>
</evidence>
<dbReference type="GO" id="GO:0005886">
    <property type="term" value="C:plasma membrane"/>
    <property type="evidence" value="ECO:0007669"/>
    <property type="project" value="UniProtKB-SubCell"/>
</dbReference>
<dbReference type="InterPro" id="IPR018303">
    <property type="entry name" value="ATPase_P-typ_P_site"/>
</dbReference>
<dbReference type="CDD" id="cd00371">
    <property type="entry name" value="HMA"/>
    <property type="match status" value="1"/>
</dbReference>
<feature type="transmembrane region" description="Helical" evidence="18">
    <location>
        <begin position="700"/>
        <end position="719"/>
    </location>
</feature>
<dbReference type="GO" id="GO:0016887">
    <property type="term" value="F:ATP hydrolysis activity"/>
    <property type="evidence" value="ECO:0007669"/>
    <property type="project" value="InterPro"/>
</dbReference>
<gene>
    <name evidence="20" type="ORF">AELL_1233</name>
    <name evidence="21" type="ORF">CP962_13670</name>
</gene>
<feature type="transmembrane region" description="Helical" evidence="18">
    <location>
        <begin position="672"/>
        <end position="694"/>
    </location>
</feature>
<keyword evidence="22" id="KW-1185">Reference proteome</keyword>
<keyword evidence="11 18" id="KW-1133">Transmembrane helix</keyword>
<dbReference type="PANTHER" id="PTHR43520">
    <property type="entry name" value="ATP7, ISOFORM B"/>
    <property type="match status" value="1"/>
</dbReference>
<dbReference type="SFLD" id="SFLDS00003">
    <property type="entry name" value="Haloacid_Dehalogenase"/>
    <property type="match status" value="1"/>
</dbReference>
<evidence type="ECO:0000256" key="12">
    <source>
        <dbReference type="ARBA" id="ARBA00023065"/>
    </source>
</evidence>
<dbReference type="GO" id="GO:0012505">
    <property type="term" value="C:endomembrane system"/>
    <property type="evidence" value="ECO:0007669"/>
    <property type="project" value="UniProtKB-SubCell"/>
</dbReference>
<dbReference type="Gene3D" id="3.40.1110.10">
    <property type="entry name" value="Calcium-transporting ATPase, cytoplasmic domain N"/>
    <property type="match status" value="1"/>
</dbReference>
<feature type="transmembrane region" description="Helical" evidence="18">
    <location>
        <begin position="363"/>
        <end position="388"/>
    </location>
</feature>
<evidence type="ECO:0000256" key="6">
    <source>
        <dbReference type="ARBA" id="ARBA00022692"/>
    </source>
</evidence>
<evidence type="ECO:0000256" key="11">
    <source>
        <dbReference type="ARBA" id="ARBA00022989"/>
    </source>
</evidence>
<feature type="transmembrane region" description="Helical" evidence="18">
    <location>
        <begin position="112"/>
        <end position="130"/>
    </location>
</feature>
<evidence type="ECO:0000256" key="16">
    <source>
        <dbReference type="ARBA" id="ARBA00040690"/>
    </source>
</evidence>
<keyword evidence="10" id="KW-1278">Translocase</keyword>